<dbReference type="Gene3D" id="3.40.50.1820">
    <property type="entry name" value="alpha/beta hydrolase"/>
    <property type="match status" value="1"/>
</dbReference>
<feature type="signal peptide" evidence="1">
    <location>
        <begin position="1"/>
        <end position="20"/>
    </location>
</feature>
<organism evidence="3 4">
    <name type="scientific">Drechmeria coniospora</name>
    <name type="common">Nematophagous fungus</name>
    <name type="synonym">Meria coniospora</name>
    <dbReference type="NCBI Taxonomy" id="98403"/>
    <lineage>
        <taxon>Eukaryota</taxon>
        <taxon>Fungi</taxon>
        <taxon>Dikarya</taxon>
        <taxon>Ascomycota</taxon>
        <taxon>Pezizomycotina</taxon>
        <taxon>Sordariomycetes</taxon>
        <taxon>Hypocreomycetidae</taxon>
        <taxon>Hypocreales</taxon>
        <taxon>Ophiocordycipitaceae</taxon>
        <taxon>Drechmeria</taxon>
    </lineage>
</organism>
<dbReference type="Proteomes" id="UP000076580">
    <property type="component" value="Chromosome 02"/>
</dbReference>
<evidence type="ECO:0000256" key="1">
    <source>
        <dbReference type="SAM" id="SignalP"/>
    </source>
</evidence>
<dbReference type="RefSeq" id="XP_040657995.1">
    <property type="nucleotide sequence ID" value="XM_040802962.1"/>
</dbReference>
<dbReference type="PROSITE" id="PS51257">
    <property type="entry name" value="PROKAR_LIPOPROTEIN"/>
    <property type="match status" value="1"/>
</dbReference>
<evidence type="ECO:0000259" key="2">
    <source>
        <dbReference type="Pfam" id="PF00561"/>
    </source>
</evidence>
<dbReference type="OrthoDB" id="10249433at2759"/>
<gene>
    <name evidence="3" type="ORF">DCS_05660</name>
</gene>
<feature type="chain" id="PRO_5007580821" evidence="1">
    <location>
        <begin position="21"/>
        <end position="361"/>
    </location>
</feature>
<dbReference type="PANTHER" id="PTHR43194">
    <property type="entry name" value="HYDROLASE ALPHA/BETA FOLD FAMILY"/>
    <property type="match status" value="1"/>
</dbReference>
<protein>
    <submittedName>
        <fullName evidence="3">Alpha/beta hydrolase fold domain containing protein</fullName>
    </submittedName>
</protein>
<dbReference type="InterPro" id="IPR029058">
    <property type="entry name" value="AB_hydrolase_fold"/>
</dbReference>
<dbReference type="InterPro" id="IPR050228">
    <property type="entry name" value="Carboxylesterase_BioH"/>
</dbReference>
<dbReference type="Pfam" id="PF00561">
    <property type="entry name" value="Abhydrolase_1"/>
    <property type="match status" value="1"/>
</dbReference>
<dbReference type="GO" id="GO:0016787">
    <property type="term" value="F:hydrolase activity"/>
    <property type="evidence" value="ECO:0007669"/>
    <property type="project" value="UniProtKB-KW"/>
</dbReference>
<dbReference type="AlphaFoldDB" id="A0A151GNF9"/>
<accession>A0A151GNF9</accession>
<reference evidence="3 4" key="1">
    <citation type="journal article" date="2016" name="Sci. Rep.">
        <title>Insights into Adaptations to a Near-Obligate Nematode Endoparasitic Lifestyle from the Finished Genome of Drechmeria coniospora.</title>
        <authorList>
            <person name="Zhang L."/>
            <person name="Zhou Z."/>
            <person name="Guo Q."/>
            <person name="Fokkens L."/>
            <person name="Miskei M."/>
            <person name="Pocsi I."/>
            <person name="Zhang W."/>
            <person name="Chen M."/>
            <person name="Wang L."/>
            <person name="Sun Y."/>
            <person name="Donzelli B.G."/>
            <person name="Gibson D.M."/>
            <person name="Nelson D.R."/>
            <person name="Luo J.G."/>
            <person name="Rep M."/>
            <person name="Liu H."/>
            <person name="Yang S."/>
            <person name="Wang J."/>
            <person name="Krasnoff S.B."/>
            <person name="Xu Y."/>
            <person name="Molnar I."/>
            <person name="Lin M."/>
        </authorList>
    </citation>
    <scope>NUCLEOTIDE SEQUENCE [LARGE SCALE GENOMIC DNA]</scope>
    <source>
        <strain evidence="3 4">ARSEF 6962</strain>
    </source>
</reference>
<keyword evidence="4" id="KW-1185">Reference proteome</keyword>
<keyword evidence="3" id="KW-0378">Hydrolase</keyword>
<sequence>MKRSVLAGLAVLAAAAAAAASTTGCIIDGPFPDSLNGSNFTYPWPVKVFQFTSQLQPLQMAFMDVEPACRPNGMTAVLLHGKNFCGPTWETTMHVLTQHGYRVVVPDQIGFCKSSKPAAYQFSLGQMASNTRLLLDMLDVGNVTVIGHSLGGMMAVRIALQYPEAVDEMVVVAPVGLEDYVKKGVPYVGLDTTAKSEAASGYDSIRAYEKKVYYVDRWRPAYETWVQMLVNIYHGSERDAYVKNQAQVVDMVLTGPVAHCFGDIQPRTLLIVGDKDRTAIGSQWSSPDVAAKLGRFDLLGPEAAHQLQNGQLHRFTNLGHAPQLSDPNAFHDVVLNFLHWNQTREARHAIHQDLHAGHRAR</sequence>
<dbReference type="EMBL" id="LAYC01000002">
    <property type="protein sequence ID" value="KYK58643.1"/>
    <property type="molecule type" value="Genomic_DNA"/>
</dbReference>
<evidence type="ECO:0000313" key="3">
    <source>
        <dbReference type="EMBL" id="KYK58643.1"/>
    </source>
</evidence>
<proteinExistence type="predicted"/>
<dbReference type="GeneID" id="63718303"/>
<dbReference type="InterPro" id="IPR000073">
    <property type="entry name" value="AB_hydrolase_1"/>
</dbReference>
<name>A0A151GNF9_DRECN</name>
<evidence type="ECO:0000313" key="4">
    <source>
        <dbReference type="Proteomes" id="UP000076580"/>
    </source>
</evidence>
<feature type="domain" description="AB hydrolase-1" evidence="2">
    <location>
        <begin position="77"/>
        <end position="174"/>
    </location>
</feature>
<dbReference type="SUPFAM" id="SSF53474">
    <property type="entry name" value="alpha/beta-Hydrolases"/>
    <property type="match status" value="1"/>
</dbReference>
<keyword evidence="1" id="KW-0732">Signal</keyword>
<comment type="caution">
    <text evidence="3">The sequence shown here is derived from an EMBL/GenBank/DDBJ whole genome shotgun (WGS) entry which is preliminary data.</text>
</comment>
<dbReference type="InParanoid" id="A0A151GNF9"/>
<dbReference type="PRINTS" id="PR00111">
    <property type="entry name" value="ABHYDROLASE"/>
</dbReference>
<dbReference type="PANTHER" id="PTHR43194:SF5">
    <property type="entry name" value="PIMELOYL-[ACYL-CARRIER PROTEIN] METHYL ESTER ESTERASE"/>
    <property type="match status" value="1"/>
</dbReference>